<dbReference type="EMBL" id="JBDJPC010000009">
    <property type="protein sequence ID" value="KAL1492291.1"/>
    <property type="molecule type" value="Genomic_DNA"/>
</dbReference>
<evidence type="ECO:0000256" key="1">
    <source>
        <dbReference type="SAM" id="MobiDB-lite"/>
    </source>
</evidence>
<dbReference type="AlphaFoldDB" id="A0ABD1ECB4"/>
<keyword evidence="3" id="KW-1185">Reference proteome</keyword>
<dbReference type="InterPro" id="IPR036770">
    <property type="entry name" value="Ankyrin_rpt-contain_sf"/>
</dbReference>
<dbReference type="Proteomes" id="UP001566132">
    <property type="component" value="Unassembled WGS sequence"/>
</dbReference>
<proteinExistence type="predicted"/>
<dbReference type="Gene3D" id="1.25.40.20">
    <property type="entry name" value="Ankyrin repeat-containing domain"/>
    <property type="match status" value="1"/>
</dbReference>
<protein>
    <submittedName>
        <fullName evidence="2">Uncharacterized protein</fullName>
    </submittedName>
</protein>
<evidence type="ECO:0000313" key="2">
    <source>
        <dbReference type="EMBL" id="KAL1492291.1"/>
    </source>
</evidence>
<organism evidence="2 3">
    <name type="scientific">Hypothenemus hampei</name>
    <name type="common">Coffee berry borer</name>
    <dbReference type="NCBI Taxonomy" id="57062"/>
    <lineage>
        <taxon>Eukaryota</taxon>
        <taxon>Metazoa</taxon>
        <taxon>Ecdysozoa</taxon>
        <taxon>Arthropoda</taxon>
        <taxon>Hexapoda</taxon>
        <taxon>Insecta</taxon>
        <taxon>Pterygota</taxon>
        <taxon>Neoptera</taxon>
        <taxon>Endopterygota</taxon>
        <taxon>Coleoptera</taxon>
        <taxon>Polyphaga</taxon>
        <taxon>Cucujiformia</taxon>
        <taxon>Curculionidae</taxon>
        <taxon>Scolytinae</taxon>
        <taxon>Hypothenemus</taxon>
    </lineage>
</organism>
<accession>A0ABD1ECB4</accession>
<feature type="region of interest" description="Disordered" evidence="1">
    <location>
        <begin position="139"/>
        <end position="178"/>
    </location>
</feature>
<sequence>MNFNKFMMSTKYSGSDSDGDQLSKNAELFNAICKGSKEGKTISEEDRLEKIEENLKNGADINAMDKNNRNNTVLHLAVMKQYKIIVEFILRQPQLNIRISNIDGKTAQDVAQNLNNQNIIALFTQYDQQNIPYKRKYNNKNEESAAKKRKFNSHEGVMIANTEENSKKRKAGSNDIVPSKKQHLDNLTMPSEGIKLAEHGNIFQLKLLMLCLWRAAHTEENNRTKYEKFRLATEMPNAEKFDDIAFQYKEDNGDKWKFRLLQAKHKEGKKSSDPLVKIKLDDLLSIDNDEAFSLQKYFHSYLKIRQRSKEQSIYSVFSDSEIEDVIVITNTNFDSDKEESIFVKNAKDIIEDDLLKTDKRNTVVYKLRDEENNAIINKLKIIFQNSSDFHILIEALTEHILSNKQIDKTNIFKEYYYPLVNEIIKIDVEGTGNLDNLMKKKCVNGEALSEEAIKIRDALIKELAFRTGEIKIPEIDDSFGNNELPDDESELKKLAKNVAKFIEQKKEFTVHDFDKYHVALAQKVFNMKQRKLSSKFIQESSTPRKKEPSILSKFKGYFVKALNTKKRI</sequence>
<reference evidence="2 3" key="1">
    <citation type="submission" date="2024-05" db="EMBL/GenBank/DDBJ databases">
        <title>Genetic variation in Jamaican populations of the coffee berry borer (Hypothenemus hampei).</title>
        <authorList>
            <person name="Errbii M."/>
            <person name="Myrie A."/>
        </authorList>
    </citation>
    <scope>NUCLEOTIDE SEQUENCE [LARGE SCALE GENOMIC DNA]</scope>
    <source>
        <strain evidence="2">JA-Hopewell-2020-01-JO</strain>
        <tissue evidence="2">Whole body</tissue>
    </source>
</reference>
<dbReference type="SUPFAM" id="SSF48403">
    <property type="entry name" value="Ankyrin repeat"/>
    <property type="match status" value="1"/>
</dbReference>
<gene>
    <name evidence="2" type="ORF">ABEB36_012765</name>
</gene>
<evidence type="ECO:0000313" key="3">
    <source>
        <dbReference type="Proteomes" id="UP001566132"/>
    </source>
</evidence>
<comment type="caution">
    <text evidence="2">The sequence shown here is derived from an EMBL/GenBank/DDBJ whole genome shotgun (WGS) entry which is preliminary data.</text>
</comment>
<name>A0ABD1ECB4_HYPHA</name>